<reference evidence="2 3" key="1">
    <citation type="journal article" date="2018" name="Nat. Ecol. Evol.">
        <title>Pezizomycetes genomes reveal the molecular basis of ectomycorrhizal truffle lifestyle.</title>
        <authorList>
            <person name="Murat C."/>
            <person name="Payen T."/>
            <person name="Noel B."/>
            <person name="Kuo A."/>
            <person name="Morin E."/>
            <person name="Chen J."/>
            <person name="Kohler A."/>
            <person name="Krizsan K."/>
            <person name="Balestrini R."/>
            <person name="Da Silva C."/>
            <person name="Montanini B."/>
            <person name="Hainaut M."/>
            <person name="Levati E."/>
            <person name="Barry K.W."/>
            <person name="Belfiori B."/>
            <person name="Cichocki N."/>
            <person name="Clum A."/>
            <person name="Dockter R.B."/>
            <person name="Fauchery L."/>
            <person name="Guy J."/>
            <person name="Iotti M."/>
            <person name="Le Tacon F."/>
            <person name="Lindquist E.A."/>
            <person name="Lipzen A."/>
            <person name="Malagnac F."/>
            <person name="Mello A."/>
            <person name="Molinier V."/>
            <person name="Miyauchi S."/>
            <person name="Poulain J."/>
            <person name="Riccioni C."/>
            <person name="Rubini A."/>
            <person name="Sitrit Y."/>
            <person name="Splivallo R."/>
            <person name="Traeger S."/>
            <person name="Wang M."/>
            <person name="Zifcakova L."/>
            <person name="Wipf D."/>
            <person name="Zambonelli A."/>
            <person name="Paolocci F."/>
            <person name="Nowrousian M."/>
            <person name="Ottonello S."/>
            <person name="Baldrian P."/>
            <person name="Spatafora J.W."/>
            <person name="Henrissat B."/>
            <person name="Nagy L.G."/>
            <person name="Aury J.M."/>
            <person name="Wincker P."/>
            <person name="Grigoriev I.V."/>
            <person name="Bonfante P."/>
            <person name="Martin F.M."/>
        </authorList>
    </citation>
    <scope>NUCLEOTIDE SEQUENCE [LARGE SCALE GENOMIC DNA]</scope>
    <source>
        <strain evidence="2 3">RN42</strain>
    </source>
</reference>
<protein>
    <submittedName>
        <fullName evidence="2">Uncharacterized protein</fullName>
    </submittedName>
</protein>
<keyword evidence="3" id="KW-1185">Reference proteome</keyword>
<feature type="region of interest" description="Disordered" evidence="1">
    <location>
        <begin position="1"/>
        <end position="25"/>
    </location>
</feature>
<feature type="compositionally biased region" description="Basic and acidic residues" evidence="1">
    <location>
        <begin position="12"/>
        <end position="25"/>
    </location>
</feature>
<dbReference type="Proteomes" id="UP000275078">
    <property type="component" value="Unassembled WGS sequence"/>
</dbReference>
<dbReference type="AlphaFoldDB" id="A0A3N4HYD2"/>
<sequence>METFVTLPAHRPPGDLKELSPENQEKWSKEKISKWMLDEIEGKELDPYGQRRTKLSHFFDGTLTPFDAGSAPLAVKWNGFPKLVKSKYQDNKTRWDICDSNRMLMDEYLEWSVARTTGRRFPDKKNEQLIQRIAFTCEGPEYWQFLADYEGIDKVFEIYKSVNPMMVKQQAEVDDLLLKNDKTGEKVYNPMNNWNLRPTNGSIAHLIHPSNTLSAEIDIAAQATVARFKLDEDGNEIPIVDADELIKCSQYGNPGRNSDPNIGSTINTVVLSGQSITIAEPVALYIYAVDTSNLELRYGPDASQRASPLPDGIISCVRGDLNKNQGLRIHVEIPDAVKEKYSSSGVDLTVSHIFDTKTNEYIMYGSQIADRITMSVSAVALPNPISPIAKYECIREPLGGGNGRR</sequence>
<name>A0A3N4HYD2_ASCIM</name>
<evidence type="ECO:0000256" key="1">
    <source>
        <dbReference type="SAM" id="MobiDB-lite"/>
    </source>
</evidence>
<proteinExistence type="predicted"/>
<gene>
    <name evidence="2" type="ORF">BJ508DRAFT_416328</name>
</gene>
<evidence type="ECO:0000313" key="2">
    <source>
        <dbReference type="EMBL" id="RPA78852.1"/>
    </source>
</evidence>
<dbReference type="EMBL" id="ML119706">
    <property type="protein sequence ID" value="RPA78852.1"/>
    <property type="molecule type" value="Genomic_DNA"/>
</dbReference>
<accession>A0A3N4HYD2</accession>
<organism evidence="2 3">
    <name type="scientific">Ascobolus immersus RN42</name>
    <dbReference type="NCBI Taxonomy" id="1160509"/>
    <lineage>
        <taxon>Eukaryota</taxon>
        <taxon>Fungi</taxon>
        <taxon>Dikarya</taxon>
        <taxon>Ascomycota</taxon>
        <taxon>Pezizomycotina</taxon>
        <taxon>Pezizomycetes</taxon>
        <taxon>Pezizales</taxon>
        <taxon>Ascobolaceae</taxon>
        <taxon>Ascobolus</taxon>
    </lineage>
</organism>
<evidence type="ECO:0000313" key="3">
    <source>
        <dbReference type="Proteomes" id="UP000275078"/>
    </source>
</evidence>
<dbReference type="OrthoDB" id="10253919at2759"/>